<dbReference type="NCBIfam" id="TIGR03172">
    <property type="entry name" value="selenium cofactor biosynthesis protein YqeC"/>
    <property type="match status" value="1"/>
</dbReference>
<evidence type="ECO:0000313" key="2">
    <source>
        <dbReference type="Proteomes" id="UP000019482"/>
    </source>
</evidence>
<dbReference type="RefSeq" id="WP_017894570.1">
    <property type="nucleotide sequence ID" value="NZ_CBXI010000044.1"/>
</dbReference>
<dbReference type="EMBL" id="CBXI010000044">
    <property type="protein sequence ID" value="CDL92687.1"/>
    <property type="molecule type" value="Genomic_DNA"/>
</dbReference>
<sequence>MEIKKVFEIDRGDIVSIVGSGGKTTLMFLLAREVSCNNKVLVTTTTKIYVPHINQFDFICCNTGKYTLYNNLKCNGIYVYGSFVNNERKLIGIEPYILEKQLKYFDYVFVEADGSKKKPIKGWKANEPVILNNTSKTIGIVPIDVLGKIVNEDNVHGLEEFMSITGSNLGDIINEHHIISLVFNKKGLFKNSRGQRILFINRLDKDRDIFTSQKLIQNISKVNRGYIYKIISGSLKEGYLK</sequence>
<gene>
    <name evidence="1" type="ORF">CTDIVETGP_2757</name>
</gene>
<dbReference type="Pfam" id="PF19842">
    <property type="entry name" value="YqeC"/>
    <property type="match status" value="1"/>
</dbReference>
<reference evidence="1 2" key="1">
    <citation type="journal article" date="2015" name="Genome Announc.">
        <title>Draft Genome Sequence of Clostridium tyrobutyricum Strain DIVETGP, Isolated from Cow's Milk for Grana Padano Production.</title>
        <authorList>
            <person name="Soggiu A."/>
            <person name="Piras C."/>
            <person name="Gaiarsa S."/>
            <person name="Sassera D."/>
            <person name="Roncada P."/>
            <person name="Bendixen E."/>
            <person name="Brasca M."/>
            <person name="Bonizzi L."/>
        </authorList>
    </citation>
    <scope>NUCLEOTIDE SEQUENCE [LARGE SCALE GENOMIC DNA]</scope>
    <source>
        <strain evidence="1 2">DIVETGP</strain>
    </source>
</reference>
<name>W6NLJ0_CLOTY</name>
<comment type="caution">
    <text evidence="1">The sequence shown here is derived from an EMBL/GenBank/DDBJ whole genome shotgun (WGS) entry which is preliminary data.</text>
</comment>
<protein>
    <submittedName>
        <fullName evidence="1">Accessory protein YqeC in selenium-dependent molybdenum hydroxylase maturation</fullName>
    </submittedName>
</protein>
<dbReference type="Proteomes" id="UP000019482">
    <property type="component" value="Unassembled WGS sequence"/>
</dbReference>
<evidence type="ECO:0000313" key="1">
    <source>
        <dbReference type="EMBL" id="CDL92687.1"/>
    </source>
</evidence>
<organism evidence="1 2">
    <name type="scientific">Clostridium tyrobutyricum DIVETGP</name>
    <dbReference type="NCBI Taxonomy" id="1408889"/>
    <lineage>
        <taxon>Bacteria</taxon>
        <taxon>Bacillati</taxon>
        <taxon>Bacillota</taxon>
        <taxon>Clostridia</taxon>
        <taxon>Eubacteriales</taxon>
        <taxon>Clostridiaceae</taxon>
        <taxon>Clostridium</taxon>
    </lineage>
</organism>
<accession>W6NLJ0</accession>
<dbReference type="GeneID" id="29419420"/>
<dbReference type="InterPro" id="IPR017587">
    <property type="entry name" value="YqeC"/>
</dbReference>
<dbReference type="AlphaFoldDB" id="W6NLJ0"/>
<keyword evidence="2" id="KW-1185">Reference proteome</keyword>
<dbReference type="OrthoDB" id="368187at2"/>
<proteinExistence type="predicted"/>